<evidence type="ECO:0000256" key="9">
    <source>
        <dbReference type="SAM" id="Phobius"/>
    </source>
</evidence>
<dbReference type="InterPro" id="IPR039421">
    <property type="entry name" value="Type_1_exporter"/>
</dbReference>
<dbReference type="PROSITE" id="PS50893">
    <property type="entry name" value="ABC_TRANSPORTER_2"/>
    <property type="match status" value="1"/>
</dbReference>
<feature type="transmembrane region" description="Helical" evidence="9">
    <location>
        <begin position="160"/>
        <end position="184"/>
    </location>
</feature>
<feature type="transmembrane region" description="Helical" evidence="9">
    <location>
        <begin position="273"/>
        <end position="296"/>
    </location>
</feature>
<dbReference type="GO" id="GO:0016887">
    <property type="term" value="F:ATP hydrolysis activity"/>
    <property type="evidence" value="ECO:0007669"/>
    <property type="project" value="InterPro"/>
</dbReference>
<dbReference type="Pfam" id="PF00664">
    <property type="entry name" value="ABC_membrane"/>
    <property type="match status" value="1"/>
</dbReference>
<dbReference type="GO" id="GO:0005886">
    <property type="term" value="C:plasma membrane"/>
    <property type="evidence" value="ECO:0007669"/>
    <property type="project" value="UniProtKB-SubCell"/>
</dbReference>
<evidence type="ECO:0000256" key="4">
    <source>
        <dbReference type="ARBA" id="ARBA00022692"/>
    </source>
</evidence>
<gene>
    <name evidence="12" type="ORF">IEN85_20730</name>
</gene>
<dbReference type="Proteomes" id="UP000622317">
    <property type="component" value="Unassembled WGS sequence"/>
</dbReference>
<dbReference type="GO" id="GO:0015421">
    <property type="term" value="F:ABC-type oligopeptide transporter activity"/>
    <property type="evidence" value="ECO:0007669"/>
    <property type="project" value="TreeGrafter"/>
</dbReference>
<evidence type="ECO:0000256" key="5">
    <source>
        <dbReference type="ARBA" id="ARBA00022741"/>
    </source>
</evidence>
<dbReference type="PROSITE" id="PS00211">
    <property type="entry name" value="ABC_TRANSPORTER_1"/>
    <property type="match status" value="1"/>
</dbReference>
<dbReference type="SMART" id="SM00382">
    <property type="entry name" value="AAA"/>
    <property type="match status" value="1"/>
</dbReference>
<feature type="transmembrane region" description="Helical" evidence="9">
    <location>
        <begin position="190"/>
        <end position="209"/>
    </location>
</feature>
<keyword evidence="8 9" id="KW-0472">Membrane</keyword>
<dbReference type="SUPFAM" id="SSF52540">
    <property type="entry name" value="P-loop containing nucleoside triphosphate hydrolases"/>
    <property type="match status" value="1"/>
</dbReference>
<proteinExistence type="predicted"/>
<name>A0A927FBA9_9BACT</name>
<keyword evidence="2" id="KW-0813">Transport</keyword>
<dbReference type="SUPFAM" id="SSF90123">
    <property type="entry name" value="ABC transporter transmembrane region"/>
    <property type="match status" value="1"/>
</dbReference>
<dbReference type="Pfam" id="PF00005">
    <property type="entry name" value="ABC_tran"/>
    <property type="match status" value="1"/>
</dbReference>
<keyword evidence="13" id="KW-1185">Reference proteome</keyword>
<dbReference type="CDD" id="cd18542">
    <property type="entry name" value="ABC_6TM_YknU_like"/>
    <property type="match status" value="1"/>
</dbReference>
<evidence type="ECO:0000313" key="13">
    <source>
        <dbReference type="Proteomes" id="UP000622317"/>
    </source>
</evidence>
<dbReference type="FunFam" id="3.40.50.300:FF:000221">
    <property type="entry name" value="Multidrug ABC transporter ATP-binding protein"/>
    <property type="match status" value="1"/>
</dbReference>
<dbReference type="InterPro" id="IPR017871">
    <property type="entry name" value="ABC_transporter-like_CS"/>
</dbReference>
<comment type="caution">
    <text evidence="12">The sequence shown here is derived from an EMBL/GenBank/DDBJ whole genome shotgun (WGS) entry which is preliminary data.</text>
</comment>
<keyword evidence="6 12" id="KW-0067">ATP-binding</keyword>
<dbReference type="InterPro" id="IPR003593">
    <property type="entry name" value="AAA+_ATPase"/>
</dbReference>
<evidence type="ECO:0000256" key="3">
    <source>
        <dbReference type="ARBA" id="ARBA00022475"/>
    </source>
</evidence>
<evidence type="ECO:0000256" key="1">
    <source>
        <dbReference type="ARBA" id="ARBA00004651"/>
    </source>
</evidence>
<dbReference type="PANTHER" id="PTHR43394">
    <property type="entry name" value="ATP-DEPENDENT PERMEASE MDL1, MITOCHONDRIAL"/>
    <property type="match status" value="1"/>
</dbReference>
<organism evidence="12 13">
    <name type="scientific">Pelagicoccus enzymogenes</name>
    <dbReference type="NCBI Taxonomy" id="2773457"/>
    <lineage>
        <taxon>Bacteria</taxon>
        <taxon>Pseudomonadati</taxon>
        <taxon>Verrucomicrobiota</taxon>
        <taxon>Opitutia</taxon>
        <taxon>Puniceicoccales</taxon>
        <taxon>Pelagicoccaceae</taxon>
        <taxon>Pelagicoccus</taxon>
    </lineage>
</organism>
<dbReference type="Gene3D" id="3.40.50.300">
    <property type="entry name" value="P-loop containing nucleotide triphosphate hydrolases"/>
    <property type="match status" value="1"/>
</dbReference>
<dbReference type="PROSITE" id="PS50929">
    <property type="entry name" value="ABC_TM1F"/>
    <property type="match status" value="1"/>
</dbReference>
<dbReference type="Gene3D" id="1.20.1560.10">
    <property type="entry name" value="ABC transporter type 1, transmembrane domain"/>
    <property type="match status" value="1"/>
</dbReference>
<feature type="transmembrane region" description="Helical" evidence="9">
    <location>
        <begin position="302"/>
        <end position="321"/>
    </location>
</feature>
<evidence type="ECO:0000256" key="2">
    <source>
        <dbReference type="ARBA" id="ARBA00022448"/>
    </source>
</evidence>
<keyword evidence="5" id="KW-0547">Nucleotide-binding</keyword>
<dbReference type="InterPro" id="IPR011527">
    <property type="entry name" value="ABC1_TM_dom"/>
</dbReference>
<protein>
    <submittedName>
        <fullName evidence="12">ABC transporter ATP-binding protein</fullName>
    </submittedName>
</protein>
<feature type="domain" description="ABC transmembrane type-1" evidence="11">
    <location>
        <begin position="31"/>
        <end position="333"/>
    </location>
</feature>
<dbReference type="AlphaFoldDB" id="A0A927FBA9"/>
<evidence type="ECO:0000259" key="10">
    <source>
        <dbReference type="PROSITE" id="PS50893"/>
    </source>
</evidence>
<dbReference type="InterPro" id="IPR027417">
    <property type="entry name" value="P-loop_NTPase"/>
</dbReference>
<dbReference type="InterPro" id="IPR036640">
    <property type="entry name" value="ABC1_TM_sf"/>
</dbReference>
<evidence type="ECO:0000313" key="12">
    <source>
        <dbReference type="EMBL" id="MBD5781937.1"/>
    </source>
</evidence>
<feature type="transmembrane region" description="Helical" evidence="9">
    <location>
        <begin position="30"/>
        <end position="50"/>
    </location>
</feature>
<evidence type="ECO:0000256" key="6">
    <source>
        <dbReference type="ARBA" id="ARBA00022840"/>
    </source>
</evidence>
<dbReference type="PANTHER" id="PTHR43394:SF1">
    <property type="entry name" value="ATP-BINDING CASSETTE SUB-FAMILY B MEMBER 10, MITOCHONDRIAL"/>
    <property type="match status" value="1"/>
</dbReference>
<dbReference type="EMBL" id="JACYFG010000051">
    <property type="protein sequence ID" value="MBD5781937.1"/>
    <property type="molecule type" value="Genomic_DNA"/>
</dbReference>
<sequence>MTLKLHDASGKTLSGPKLVWTLISGFRSMYLWAALALFVATAFQFVIPLIGSATIDYVLMDQPKHDEPLLQSVITLIGGPQRVGQNLWIPAVAMLALAALGGLFNYYQKLAAAKASDGICKRLKDQLYDHIQRMSNRHLDQTQTGDLVQRCTSDVETTRIFLAAHIVEIGRGLILIATVLPIMLSMHVGLTIASMALIPVIILYSYLYIKKVKHLFTEVDEAEGRLTSVVQENITGIRVVRAFGRHDFEIAKFEKPNAEYRDSSIKLINIMSWFWSVADIASLTQIGIALIASSYLAMQGSVTIGTIFAFLALLNMVLWPVRMIGRILTDFGKTAVALQRINEILTQPFETEGDQVTLTPDRPVSGRIEFDKVTFAHNETEPTVQDISLQVEPGETLAILGPSGSGKTTLMHLLLRFYDCDSGSIKLDGMDVKELDRAYLRAQFGVVLQEPFLYSRSIRNNIQFGVSDAQQSDIEAAANMACIHETIQNFSDGYDTEIGEKGITLSGGQRQRVALSRAILRNPPILLLDDALSAVDNETESSIIDALQNRHGKQTTVVIAHRLSTLAHADKIVVLENGKITQFGTHQSLTAEDGLYRRLWAIQTQLEATLAKETEGRGDHGRETTTSA</sequence>
<reference evidence="12" key="1">
    <citation type="submission" date="2020-09" db="EMBL/GenBank/DDBJ databases">
        <title>Pelagicoccus enzymogenes sp. nov. with an EPS production, isolated from marine sediment.</title>
        <authorList>
            <person name="Feng X."/>
        </authorList>
    </citation>
    <scope>NUCLEOTIDE SEQUENCE</scope>
    <source>
        <strain evidence="12">NFK12</strain>
    </source>
</reference>
<feature type="transmembrane region" description="Helical" evidence="9">
    <location>
        <begin position="87"/>
        <end position="107"/>
    </location>
</feature>
<evidence type="ECO:0000256" key="7">
    <source>
        <dbReference type="ARBA" id="ARBA00022989"/>
    </source>
</evidence>
<keyword evidence="7 9" id="KW-1133">Transmembrane helix</keyword>
<accession>A0A927FBA9</accession>
<comment type="subcellular location">
    <subcellularLocation>
        <location evidence="1">Cell membrane</location>
        <topology evidence="1">Multi-pass membrane protein</topology>
    </subcellularLocation>
</comment>
<dbReference type="InterPro" id="IPR003439">
    <property type="entry name" value="ABC_transporter-like_ATP-bd"/>
</dbReference>
<evidence type="ECO:0000256" key="8">
    <source>
        <dbReference type="ARBA" id="ARBA00023136"/>
    </source>
</evidence>
<keyword evidence="4 9" id="KW-0812">Transmembrane</keyword>
<keyword evidence="3" id="KW-1003">Cell membrane</keyword>
<feature type="domain" description="ABC transporter" evidence="10">
    <location>
        <begin position="368"/>
        <end position="602"/>
    </location>
</feature>
<dbReference type="RefSeq" id="WP_191619012.1">
    <property type="nucleotide sequence ID" value="NZ_JACYFG010000051.1"/>
</dbReference>
<dbReference type="GO" id="GO:0005524">
    <property type="term" value="F:ATP binding"/>
    <property type="evidence" value="ECO:0007669"/>
    <property type="project" value="UniProtKB-KW"/>
</dbReference>
<evidence type="ECO:0000259" key="11">
    <source>
        <dbReference type="PROSITE" id="PS50929"/>
    </source>
</evidence>